<dbReference type="GO" id="GO:0006297">
    <property type="term" value="P:nucleotide-excision repair, DNA gap filling"/>
    <property type="evidence" value="ECO:0007669"/>
    <property type="project" value="TreeGrafter"/>
</dbReference>
<dbReference type="InterPro" id="IPR036397">
    <property type="entry name" value="RNaseH_sf"/>
</dbReference>
<dbReference type="SUPFAM" id="SSF56672">
    <property type="entry name" value="DNA/RNA polymerases"/>
    <property type="match status" value="1"/>
</dbReference>
<dbReference type="GO" id="GO:0045004">
    <property type="term" value="P:DNA replication proofreading"/>
    <property type="evidence" value="ECO:0007669"/>
    <property type="project" value="TreeGrafter"/>
</dbReference>
<dbReference type="InParanoid" id="D8M3N9"/>
<evidence type="ECO:0000256" key="1">
    <source>
        <dbReference type="ARBA" id="ARBA00004123"/>
    </source>
</evidence>
<dbReference type="CDD" id="cd05779">
    <property type="entry name" value="DNA_polB_epsilon_exo"/>
    <property type="match status" value="1"/>
</dbReference>
<evidence type="ECO:0000256" key="11">
    <source>
        <dbReference type="ARBA" id="ARBA00023004"/>
    </source>
</evidence>
<gene>
    <name evidence="18" type="ORF">GSBLH_T00002629001</name>
</gene>
<reference evidence="18" key="1">
    <citation type="submission" date="2010-02" db="EMBL/GenBank/DDBJ databases">
        <title>Sequencing and annotation of the Blastocystis hominis genome.</title>
        <authorList>
            <person name="Wincker P."/>
        </authorList>
    </citation>
    <scope>NUCLEOTIDE SEQUENCE</scope>
    <source>
        <strain evidence="18">Singapore isolate B</strain>
    </source>
</reference>
<dbReference type="GO" id="GO:0008270">
    <property type="term" value="F:zinc ion binding"/>
    <property type="evidence" value="ECO:0007669"/>
    <property type="project" value="UniProtKB-KW"/>
</dbReference>
<dbReference type="InterPro" id="IPR006133">
    <property type="entry name" value="DNA-dir_DNA_pol_B_exonuc"/>
</dbReference>
<protein>
    <recommendedName>
        <fullName evidence="15">DNA polymerase epsilon catalytic subunit</fullName>
        <ecNumber evidence="15">2.7.7.7</ecNumber>
    </recommendedName>
</protein>
<keyword evidence="8 15" id="KW-0863">Zinc-finger</keyword>
<dbReference type="GO" id="GO:0008310">
    <property type="term" value="F:single-stranded DNA 3'-5' DNA exonuclease activity"/>
    <property type="evidence" value="ECO:0007669"/>
    <property type="project" value="TreeGrafter"/>
</dbReference>
<evidence type="ECO:0000256" key="3">
    <source>
        <dbReference type="ARBA" id="ARBA00022485"/>
    </source>
</evidence>
<dbReference type="Pfam" id="PF08490">
    <property type="entry name" value="DUF1744"/>
    <property type="match status" value="2"/>
</dbReference>
<dbReference type="GO" id="GO:0051539">
    <property type="term" value="F:4 iron, 4 sulfur cluster binding"/>
    <property type="evidence" value="ECO:0007669"/>
    <property type="project" value="UniProtKB-KW"/>
</dbReference>
<dbReference type="PANTHER" id="PTHR10670:SF0">
    <property type="entry name" value="DNA POLYMERASE EPSILON CATALYTIC SUBUNIT A"/>
    <property type="match status" value="1"/>
</dbReference>
<dbReference type="Gene3D" id="1.10.132.60">
    <property type="entry name" value="DNA polymerase family B, C-terminal domain"/>
    <property type="match status" value="1"/>
</dbReference>
<dbReference type="InterPro" id="IPR006172">
    <property type="entry name" value="DNA-dir_DNA_pol_B"/>
</dbReference>
<evidence type="ECO:0000256" key="10">
    <source>
        <dbReference type="ARBA" id="ARBA00022932"/>
    </source>
</evidence>
<comment type="catalytic activity">
    <reaction evidence="15">
        <text>DNA(n) + a 2'-deoxyribonucleoside 5'-triphosphate = DNA(n+1) + diphosphate</text>
        <dbReference type="Rhea" id="RHEA:22508"/>
        <dbReference type="Rhea" id="RHEA-COMP:17339"/>
        <dbReference type="Rhea" id="RHEA-COMP:17340"/>
        <dbReference type="ChEBI" id="CHEBI:33019"/>
        <dbReference type="ChEBI" id="CHEBI:61560"/>
        <dbReference type="ChEBI" id="CHEBI:173112"/>
        <dbReference type="EC" id="2.7.7.7"/>
    </reaction>
</comment>
<dbReference type="GO" id="GO:0006287">
    <property type="term" value="P:base-excision repair, gap-filling"/>
    <property type="evidence" value="ECO:0007669"/>
    <property type="project" value="TreeGrafter"/>
</dbReference>
<dbReference type="GO" id="GO:0003677">
    <property type="term" value="F:DNA binding"/>
    <property type="evidence" value="ECO:0007669"/>
    <property type="project" value="UniProtKB-KW"/>
</dbReference>
<keyword evidence="14 15" id="KW-0539">Nucleus</keyword>
<dbReference type="Pfam" id="PF22634">
    <property type="entry name" value="POL2_thumb"/>
    <property type="match status" value="1"/>
</dbReference>
<dbReference type="GeneID" id="24919782"/>
<evidence type="ECO:0000256" key="7">
    <source>
        <dbReference type="ARBA" id="ARBA00022723"/>
    </source>
</evidence>
<dbReference type="InterPro" id="IPR043502">
    <property type="entry name" value="DNA/RNA_pol_sf"/>
</dbReference>
<dbReference type="Gene3D" id="3.30.420.10">
    <property type="entry name" value="Ribonuclease H-like superfamily/Ribonuclease H"/>
    <property type="match status" value="1"/>
</dbReference>
<comment type="subcellular location">
    <subcellularLocation>
        <location evidence="1 15">Nucleus</location>
    </subcellularLocation>
</comment>
<organism evidence="18">
    <name type="scientific">Blastocystis hominis</name>
    <dbReference type="NCBI Taxonomy" id="12968"/>
    <lineage>
        <taxon>Eukaryota</taxon>
        <taxon>Sar</taxon>
        <taxon>Stramenopiles</taxon>
        <taxon>Bigyra</taxon>
        <taxon>Opalozoa</taxon>
        <taxon>Opalinata</taxon>
        <taxon>Blastocystidae</taxon>
        <taxon>Blastocystis</taxon>
    </lineage>
</organism>
<feature type="region of interest" description="Disordered" evidence="16">
    <location>
        <begin position="1316"/>
        <end position="1344"/>
    </location>
</feature>
<comment type="cofactor">
    <cofactor evidence="15">
        <name>[4Fe-4S] cluster</name>
        <dbReference type="ChEBI" id="CHEBI:49883"/>
    </cofactor>
</comment>
<evidence type="ECO:0000256" key="15">
    <source>
        <dbReference type="RuleBase" id="RU365029"/>
    </source>
</evidence>
<evidence type="ECO:0000313" key="18">
    <source>
        <dbReference type="EMBL" id="CBK22512.2"/>
    </source>
</evidence>
<dbReference type="Gene3D" id="3.30.342.10">
    <property type="entry name" value="DNA Polymerase, chain B, domain 1"/>
    <property type="match status" value="1"/>
</dbReference>
<dbReference type="GO" id="GO:0006272">
    <property type="term" value="P:leading strand elongation"/>
    <property type="evidence" value="ECO:0007669"/>
    <property type="project" value="TreeGrafter"/>
</dbReference>
<dbReference type="Pfam" id="PF03104">
    <property type="entry name" value="DNA_pol_B_exo1"/>
    <property type="match status" value="1"/>
</dbReference>
<dbReference type="EC" id="2.7.7.7" evidence="15"/>
<dbReference type="InterPro" id="IPR055191">
    <property type="entry name" value="POL2_thumb"/>
</dbReference>
<dbReference type="PANTHER" id="PTHR10670">
    <property type="entry name" value="DNA POLYMERASE EPSILON CATALYTIC SUBUNIT A"/>
    <property type="match status" value="1"/>
</dbReference>
<dbReference type="GO" id="GO:0000278">
    <property type="term" value="P:mitotic cell cycle"/>
    <property type="evidence" value="ECO:0007669"/>
    <property type="project" value="TreeGrafter"/>
</dbReference>
<evidence type="ECO:0000256" key="9">
    <source>
        <dbReference type="ARBA" id="ARBA00022833"/>
    </source>
</evidence>
<evidence type="ECO:0000256" key="13">
    <source>
        <dbReference type="ARBA" id="ARBA00023125"/>
    </source>
</evidence>
<dbReference type="InterPro" id="IPR029703">
    <property type="entry name" value="POL2"/>
</dbReference>
<accession>D8M3N9</accession>
<dbReference type="InterPro" id="IPR013697">
    <property type="entry name" value="DNA_pol_e_suA_C"/>
</dbReference>
<keyword evidence="11 15" id="KW-0408">Iron</keyword>
<keyword evidence="13 15" id="KW-0238">DNA-binding</keyword>
<keyword evidence="9 15" id="KW-0862">Zinc</keyword>
<dbReference type="FunFam" id="3.90.1600.10:FF:000006">
    <property type="entry name" value="DNA polymerase epsilon catalytic subunit"/>
    <property type="match status" value="1"/>
</dbReference>
<dbReference type="SUPFAM" id="SSF53098">
    <property type="entry name" value="Ribonuclease H-like"/>
    <property type="match status" value="1"/>
</dbReference>
<dbReference type="Gene3D" id="1.10.287.690">
    <property type="entry name" value="Helix hairpin bin"/>
    <property type="match status" value="1"/>
</dbReference>
<evidence type="ECO:0000256" key="12">
    <source>
        <dbReference type="ARBA" id="ARBA00023014"/>
    </source>
</evidence>
<evidence type="ECO:0000256" key="8">
    <source>
        <dbReference type="ARBA" id="ARBA00022771"/>
    </source>
</evidence>
<dbReference type="SMART" id="SM00486">
    <property type="entry name" value="POLBc"/>
    <property type="match status" value="1"/>
</dbReference>
<keyword evidence="10 15" id="KW-0239">DNA-directed DNA polymerase</keyword>
<evidence type="ECO:0000256" key="14">
    <source>
        <dbReference type="ARBA" id="ARBA00023242"/>
    </source>
</evidence>
<keyword evidence="3 15" id="KW-0004">4Fe-4S</keyword>
<comment type="function">
    <text evidence="15">DNA polymerase II participates in chromosomal DNA replication.</text>
</comment>
<keyword evidence="12 15" id="KW-0411">Iron-sulfur</keyword>
<dbReference type="InterPro" id="IPR012337">
    <property type="entry name" value="RNaseH-like_sf"/>
</dbReference>
<evidence type="ECO:0000256" key="5">
    <source>
        <dbReference type="ARBA" id="ARBA00022695"/>
    </source>
</evidence>
<evidence type="ECO:0000259" key="17">
    <source>
        <dbReference type="SMART" id="SM01159"/>
    </source>
</evidence>
<keyword evidence="4 15" id="KW-0808">Transferase</keyword>
<dbReference type="OrthoDB" id="10060449at2759"/>
<evidence type="ECO:0000313" key="19">
    <source>
        <dbReference type="Proteomes" id="UP000008312"/>
    </source>
</evidence>
<keyword evidence="7 15" id="KW-0479">Metal-binding</keyword>
<dbReference type="Gene3D" id="3.90.1600.10">
    <property type="entry name" value="Palm domain of DNA polymerase"/>
    <property type="match status" value="1"/>
</dbReference>
<dbReference type="InterPro" id="IPR042087">
    <property type="entry name" value="DNA_pol_B_thumb"/>
</dbReference>
<evidence type="ECO:0000256" key="16">
    <source>
        <dbReference type="SAM" id="MobiDB-lite"/>
    </source>
</evidence>
<dbReference type="Proteomes" id="UP000008312">
    <property type="component" value="Unassembled WGS sequence"/>
</dbReference>
<evidence type="ECO:0000256" key="6">
    <source>
        <dbReference type="ARBA" id="ARBA00022705"/>
    </source>
</evidence>
<keyword evidence="6 15" id="KW-0235">DNA replication</keyword>
<dbReference type="SMART" id="SM01159">
    <property type="entry name" value="DUF1744"/>
    <property type="match status" value="1"/>
</dbReference>
<dbReference type="RefSeq" id="XP_012896560.1">
    <property type="nucleotide sequence ID" value="XM_013041106.1"/>
</dbReference>
<comment type="similarity">
    <text evidence="2 15">Belongs to the DNA polymerase type-B family.</text>
</comment>
<proteinExistence type="inferred from homology"/>
<feature type="domain" description="DNA polymerase epsilon catalytic subunit A C-terminal" evidence="17">
    <location>
        <begin position="1626"/>
        <end position="1929"/>
    </location>
</feature>
<evidence type="ECO:0000256" key="2">
    <source>
        <dbReference type="ARBA" id="ARBA00005755"/>
    </source>
</evidence>
<keyword evidence="5 15" id="KW-0548">Nucleotidyltransferase</keyword>
<sequence length="1936" mass="222520">MKLIATHSTSSDSLEVIPTTEDKEIQNEYNGIQFKDSLKLISSPLRSIVAQTLGGNLDLYVHTKQQLRKYCESRGKQWSDEYIDLLTRKEPMFYSLIKSYESLNNTVIPSREQCIDDMKGEMMPQDEYDHMVKLWKTFDIKTWYEYYELYNVLDVTLMADAFEHFRNTTLNAFGVDPMHYITAPQMAYSLFLKTKVFCIFWSVYVIEYGYETFSSGPKRLGWLLNLVNTTVPKIGSPDQSGLDCFFIEQNGNLFKSTLIYRPYFYIATKKNREKLVAGYLERKYRQQLSEVVIIEKLDLDKIEHIVGDKSTYLRLLFHNVSDLMEVRSDIQYFVKKNTSSDLVIEPDESDDLSSEDPTSAILDIREFDVPYLARVCIDLNIRVGCWYEVVPEPAGIRLLRQEHILTPSNPKVFAFDIETSKAPLKFPDATKDAIYMISIMIDGQGVLIINREIVSKDISDFEFTPHPDYKGPFHVFNEPSEEQLLRRFYAIIETEKPNIFVTFNGDFFDWPFVRDRSQLYGINLQEELGIREVNGEFRGRASVHLDAFAWVKRDSYLPHGSQGLKAVTKAKLGFDPIEINAEDMLRFAVEDPFYMASYSVSDAVSTYYLYMKYVHLFIYSLCTVLPLNAEDVLRKGSGTLCEMLLMVESFNNGIIYPNKQIESPLRFFDGHLLESDSYIGGTVECLESGVYRNDLPSDFAMDASAFEELIAAVDQMLTFSIEMENGLRRHDIANYDEIRQKLVYMLELLRDRPTRRETPVIYHLDVGAMYPNIILSNRLQPSAITCKERCASCPYRSEESNCLRAMAWRWRGEYFPLKRQEFDHLRSQYQLDKPQNEEALPAELKRRVREYCRTVYGKQKETKIEMREAWICQREHPFYVNTIKAFRDRRYEWGLGPEMRSRYKKLTKVAVKKAKSLVLLYDSLQLAHKCILNSFYGYVMRKGARWRSIQMAGVTTHLGGTIITGARKLVERVGRPLELDTDGIWCILPHSFPQSFKWKTKDGKEFPMAYPCTMLNYQVHKLYTNHQYQTEIDSVHHVFNTRSENSIFFELDGPYRAMVLPASTEEGRLLKKRYAVFNLDGSMAELKGFEMKRRGELQIIKIFQTQVFERFLLGSNLKECYQEVAKIANYWLDVLFRKGEGLEDEELLELISESKSMSRKIEEYGKQKSTSLTTARRLAEFLGNEMIQSAGTTSNMIISRFPAGQPVTERAIPTPIFNTESKIRNYFLRKWSHDSSITDFDIRNFIDWDYYIDRFSNTIQKIITIPAGIQNIDNPIDRVKEPDWLKRLMERNRSSANQSKISGFFSVSKIPAGVKTAKKAPIGESEKPRESEAAEIESPNEINEINEIKEINETVETVETEKPRASVKRNADFPAWLAERKRQWREKTGGFSSTRSEVSSSSASNSRGYYQILEIEPPTSGNESYFWVLNPAGKLQKLSVQVNHVLVVHSANSIEDPRFRPVQLTLPVETEVSRGYLYELEVKPRELKRTLEEFDRSSLSNSILGVYQANVPIEFRAFLRTGCVAKLSLPSSAITTGIMKHAVNLGRDPLELSRFLPLEAADAPYLTNETAKFTRIFLYVNLLDKNRGLWAVFRLVDSNQENPADFRNSRLDVLFVEQNSAGKRTDDRVPFKSLLAREFHAPSPRENVVTAEIQTSFEGCITAVNRYLEAYAASAHAVTLVHAHSPFSRGELRGWLRALNEFPLLSETPGYAEGHVGELTWRRELAGIAIRAFAESFTSFHDRIQCARYARIPAGNVASDMSTQINDVLFARYLTANKCILWCSPRETPDFGGVSLRGLGGRFMFGGFKCVDWVGSIPAVNESGLVRSFVFDVSVHNVVLNAIRQCDQLQCSLGGDVVSADDRCGHVFEVLRLFVAGLLQDVVAEHSSIANFALMHLHRWLLCRQALCFHPLLLRVVHRLTKILLNSVLHKSPFFC</sequence>
<dbReference type="FunFam" id="3.30.420.10:FF:000010">
    <property type="entry name" value="DNA polymerase epsilon catalytic subunit"/>
    <property type="match status" value="1"/>
</dbReference>
<dbReference type="EMBL" id="FN668650">
    <property type="protein sequence ID" value="CBK22512.2"/>
    <property type="molecule type" value="Genomic_DNA"/>
</dbReference>
<dbReference type="GO" id="GO:0003887">
    <property type="term" value="F:DNA-directed DNA polymerase activity"/>
    <property type="evidence" value="ECO:0007669"/>
    <property type="project" value="UniProtKB-KW"/>
</dbReference>
<dbReference type="FunFam" id="1.10.132.60:FF:000003">
    <property type="entry name" value="DNA polymerase epsilon catalytic subunit"/>
    <property type="match status" value="1"/>
</dbReference>
<dbReference type="GO" id="GO:0008622">
    <property type="term" value="C:epsilon DNA polymerase complex"/>
    <property type="evidence" value="ECO:0007669"/>
    <property type="project" value="InterPro"/>
</dbReference>
<evidence type="ECO:0000256" key="4">
    <source>
        <dbReference type="ARBA" id="ARBA00022679"/>
    </source>
</evidence>
<dbReference type="GO" id="GO:0000166">
    <property type="term" value="F:nucleotide binding"/>
    <property type="evidence" value="ECO:0007669"/>
    <property type="project" value="InterPro"/>
</dbReference>
<keyword evidence="19" id="KW-1185">Reference proteome</keyword>
<name>D8M3N9_BLAHO</name>
<dbReference type="InterPro" id="IPR023211">
    <property type="entry name" value="DNA_pol_palm_dom_sf"/>
</dbReference>